<accession>A0A9Q0C2D0</accession>
<dbReference type="AlphaFoldDB" id="A0A9Q0C2D0"/>
<dbReference type="Pfam" id="PF00888">
    <property type="entry name" value="Cullin"/>
    <property type="match status" value="1"/>
</dbReference>
<dbReference type="GO" id="GO:0006511">
    <property type="term" value="P:ubiquitin-dependent protein catabolic process"/>
    <property type="evidence" value="ECO:0007669"/>
    <property type="project" value="InterPro"/>
</dbReference>
<dbReference type="InterPro" id="IPR045093">
    <property type="entry name" value="Cullin"/>
</dbReference>
<dbReference type="Proteomes" id="UP001151287">
    <property type="component" value="Unassembled WGS sequence"/>
</dbReference>
<dbReference type="GO" id="GO:0031625">
    <property type="term" value="F:ubiquitin protein ligase binding"/>
    <property type="evidence" value="ECO:0007669"/>
    <property type="project" value="InterPro"/>
</dbReference>
<feature type="domain" description="Cullin N-terminal" evidence="2">
    <location>
        <begin position="12"/>
        <end position="256"/>
    </location>
</feature>
<protein>
    <recommendedName>
        <fullName evidence="2">Cullin N-terminal domain-containing protein</fullName>
    </recommendedName>
</protein>
<evidence type="ECO:0000259" key="2">
    <source>
        <dbReference type="Pfam" id="PF00888"/>
    </source>
</evidence>
<dbReference type="Gene3D" id="1.20.1310.10">
    <property type="entry name" value="Cullin Repeats"/>
    <property type="match status" value="2"/>
</dbReference>
<keyword evidence="4" id="KW-1185">Reference proteome</keyword>
<dbReference type="SUPFAM" id="SSF74788">
    <property type="entry name" value="Cullin repeat-like"/>
    <property type="match status" value="1"/>
</dbReference>
<dbReference type="OrthoDB" id="594062at2759"/>
<gene>
    <name evidence="3" type="ORF">LUZ63_017386</name>
</gene>
<dbReference type="InterPro" id="IPR001373">
    <property type="entry name" value="Cullin_N"/>
</dbReference>
<comment type="caution">
    <text evidence="3">The sequence shown here is derived from an EMBL/GenBank/DDBJ whole genome shotgun (WGS) entry which is preliminary data.</text>
</comment>
<comment type="similarity">
    <text evidence="1">Belongs to the cullin family.</text>
</comment>
<dbReference type="PANTHER" id="PTHR11932">
    <property type="entry name" value="CULLIN"/>
    <property type="match status" value="1"/>
</dbReference>
<sequence>MALRVVDFHAGWEKIQRAIDRIVSFVDDNGVIRDENFRLFSACESMSIYETVYNLCTQKDPNYEKELYRRYEDFFHHYINTRVLPAMRGKSGEHLLRETVRRWRDYKFIMRWMKLFFLYLDQFFVGRYNRPTIRNAALLILHNLVYEEMKGDIISTVLSLINEDRDGKPVDRTLVKQVLEVVFDLQSETLNVPYQTDFEPALLDSSGAYYALKMVNWLQNLPYPEYMFQVVECLNAENFRAMQYLHPSTVPKLLERTKFEIANPDRIDANCLAGKVQQLKLGSNSYYC</sequence>
<dbReference type="InterPro" id="IPR016159">
    <property type="entry name" value="Cullin_repeat-like_dom_sf"/>
</dbReference>
<evidence type="ECO:0000256" key="1">
    <source>
        <dbReference type="ARBA" id="ARBA00006019"/>
    </source>
</evidence>
<evidence type="ECO:0000313" key="4">
    <source>
        <dbReference type="Proteomes" id="UP001151287"/>
    </source>
</evidence>
<proteinExistence type="inferred from homology"/>
<organism evidence="3 4">
    <name type="scientific">Rhynchospora breviuscula</name>
    <dbReference type="NCBI Taxonomy" id="2022672"/>
    <lineage>
        <taxon>Eukaryota</taxon>
        <taxon>Viridiplantae</taxon>
        <taxon>Streptophyta</taxon>
        <taxon>Embryophyta</taxon>
        <taxon>Tracheophyta</taxon>
        <taxon>Spermatophyta</taxon>
        <taxon>Magnoliopsida</taxon>
        <taxon>Liliopsida</taxon>
        <taxon>Poales</taxon>
        <taxon>Cyperaceae</taxon>
        <taxon>Cyperoideae</taxon>
        <taxon>Rhynchosporeae</taxon>
        <taxon>Rhynchospora</taxon>
    </lineage>
</organism>
<name>A0A9Q0C2D0_9POAL</name>
<dbReference type="EMBL" id="JAMQYH010000005">
    <property type="protein sequence ID" value="KAJ1685996.1"/>
    <property type="molecule type" value="Genomic_DNA"/>
</dbReference>
<evidence type="ECO:0000313" key="3">
    <source>
        <dbReference type="EMBL" id="KAJ1685996.1"/>
    </source>
</evidence>
<reference evidence="3" key="1">
    <citation type="journal article" date="2022" name="Cell">
        <title>Repeat-based holocentromeres influence genome architecture and karyotype evolution.</title>
        <authorList>
            <person name="Hofstatter P.G."/>
            <person name="Thangavel G."/>
            <person name="Lux T."/>
            <person name="Neumann P."/>
            <person name="Vondrak T."/>
            <person name="Novak P."/>
            <person name="Zhang M."/>
            <person name="Costa L."/>
            <person name="Castellani M."/>
            <person name="Scott A."/>
            <person name="Toegelov H."/>
            <person name="Fuchs J."/>
            <person name="Mata-Sucre Y."/>
            <person name="Dias Y."/>
            <person name="Vanzela A.L.L."/>
            <person name="Huettel B."/>
            <person name="Almeida C.C.S."/>
            <person name="Simkova H."/>
            <person name="Souza G."/>
            <person name="Pedrosa-Harand A."/>
            <person name="Macas J."/>
            <person name="Mayer K.F.X."/>
            <person name="Houben A."/>
            <person name="Marques A."/>
        </authorList>
    </citation>
    <scope>NUCLEOTIDE SEQUENCE</scope>
    <source>
        <strain evidence="3">RhyBre1mFocal</strain>
    </source>
</reference>